<dbReference type="SUPFAM" id="SSF52540">
    <property type="entry name" value="P-loop containing nucleoside triphosphate hydrolases"/>
    <property type="match status" value="1"/>
</dbReference>
<proteinExistence type="predicted"/>
<dbReference type="InterPro" id="IPR012340">
    <property type="entry name" value="NA-bd_OB-fold"/>
</dbReference>
<comment type="caution">
    <text evidence="1">The sequence shown here is derived from an EMBL/GenBank/DDBJ whole genome shotgun (WGS) entry which is preliminary data.</text>
</comment>
<dbReference type="CDD" id="cd18809">
    <property type="entry name" value="SF1_C_RecD"/>
    <property type="match status" value="1"/>
</dbReference>
<dbReference type="InterPro" id="IPR027417">
    <property type="entry name" value="P-loop_NTPase"/>
</dbReference>
<sequence>MSNFIYKDTVPVKPCFAMTVNKAQGQTLDFVGVYLREPVFSHGQLYVALSRAKTGNSVKWLFEMHRPLVPVAEVTPNTKNWTTKVLVIQKLSPRQSQSSPKKYQRFLFIDKDVYVLAIVVDKLEQKSINTKYGLSTIQEFVVVNDEKKPMILTLWNEVISIEGASILAATDKMPIIATTRLHMTDYNGKVMVQNKKLDCDAINKRLNGRRFIVQIKKKTVDTHYGIGYHYNIASLIEEDVNQPPKVHVKECSSSHSHVVDSSTIGTDPDVASSSVSLPKNMCGACWSNSFV</sequence>
<reference evidence="1" key="2">
    <citation type="journal article" date="2024" name="Plant">
        <title>Genomic evolution and insights into agronomic trait innovations of Sesamum species.</title>
        <authorList>
            <person name="Miao H."/>
            <person name="Wang L."/>
            <person name="Qu L."/>
            <person name="Liu H."/>
            <person name="Sun Y."/>
            <person name="Le M."/>
            <person name="Wang Q."/>
            <person name="Wei S."/>
            <person name="Zheng Y."/>
            <person name="Lin W."/>
            <person name="Duan Y."/>
            <person name="Cao H."/>
            <person name="Xiong S."/>
            <person name="Wang X."/>
            <person name="Wei L."/>
            <person name="Li C."/>
            <person name="Ma Q."/>
            <person name="Ju M."/>
            <person name="Zhao R."/>
            <person name="Li G."/>
            <person name="Mu C."/>
            <person name="Tian Q."/>
            <person name="Mei H."/>
            <person name="Zhang T."/>
            <person name="Gao T."/>
            <person name="Zhang H."/>
        </authorList>
    </citation>
    <scope>NUCLEOTIDE SEQUENCE</scope>
    <source>
        <strain evidence="1">G02</strain>
    </source>
</reference>
<reference evidence="1" key="1">
    <citation type="submission" date="2020-06" db="EMBL/GenBank/DDBJ databases">
        <authorList>
            <person name="Li T."/>
            <person name="Hu X."/>
            <person name="Zhang T."/>
            <person name="Song X."/>
            <person name="Zhang H."/>
            <person name="Dai N."/>
            <person name="Sheng W."/>
            <person name="Hou X."/>
            <person name="Wei L."/>
        </authorList>
    </citation>
    <scope>NUCLEOTIDE SEQUENCE</scope>
    <source>
        <strain evidence="1">G02</strain>
        <tissue evidence="1">Leaf</tissue>
    </source>
</reference>
<organism evidence="1">
    <name type="scientific">Sesamum radiatum</name>
    <name type="common">Black benniseed</name>
    <dbReference type="NCBI Taxonomy" id="300843"/>
    <lineage>
        <taxon>Eukaryota</taxon>
        <taxon>Viridiplantae</taxon>
        <taxon>Streptophyta</taxon>
        <taxon>Embryophyta</taxon>
        <taxon>Tracheophyta</taxon>
        <taxon>Spermatophyta</taxon>
        <taxon>Magnoliopsida</taxon>
        <taxon>eudicotyledons</taxon>
        <taxon>Gunneridae</taxon>
        <taxon>Pentapetalae</taxon>
        <taxon>asterids</taxon>
        <taxon>lamiids</taxon>
        <taxon>Lamiales</taxon>
        <taxon>Pedaliaceae</taxon>
        <taxon>Sesamum</taxon>
    </lineage>
</organism>
<dbReference type="EMBL" id="JACGWJ010000008">
    <property type="protein sequence ID" value="KAL0403994.1"/>
    <property type="molecule type" value="Genomic_DNA"/>
</dbReference>
<dbReference type="Gene3D" id="3.40.50.300">
    <property type="entry name" value="P-loop containing nucleotide triphosphate hydrolases"/>
    <property type="match status" value="1"/>
</dbReference>
<accession>A0AAW2TH74</accession>
<dbReference type="AlphaFoldDB" id="A0AAW2TH74"/>
<protein>
    <submittedName>
        <fullName evidence="1">Uncharacterized protein</fullName>
    </submittedName>
</protein>
<dbReference type="Gene3D" id="2.40.50.140">
    <property type="entry name" value="Nucleic acid-binding proteins"/>
    <property type="match status" value="1"/>
</dbReference>
<name>A0AAW2TH74_SESRA</name>
<evidence type="ECO:0000313" key="1">
    <source>
        <dbReference type="EMBL" id="KAL0403994.1"/>
    </source>
</evidence>
<gene>
    <name evidence="1" type="ORF">Sradi_2040200</name>
</gene>